<dbReference type="EMBL" id="OV696697">
    <property type="protein sequence ID" value="CAH1242478.1"/>
    <property type="molecule type" value="Genomic_DNA"/>
</dbReference>
<name>A0A8J9YVK9_BRALA</name>
<feature type="compositionally biased region" description="Polar residues" evidence="1">
    <location>
        <begin position="390"/>
        <end position="408"/>
    </location>
</feature>
<accession>A0A8J9YVK9</accession>
<dbReference type="SUPFAM" id="SSF53098">
    <property type="entry name" value="Ribonuclease H-like"/>
    <property type="match status" value="1"/>
</dbReference>
<proteinExistence type="predicted"/>
<dbReference type="PANTHER" id="PTHR37984">
    <property type="entry name" value="PROTEIN CBG26694"/>
    <property type="match status" value="1"/>
</dbReference>
<dbReference type="OrthoDB" id="6428870at2759"/>
<dbReference type="InterPro" id="IPR036397">
    <property type="entry name" value="RNaseH_sf"/>
</dbReference>
<dbReference type="Pfam" id="PF22938">
    <property type="entry name" value="Integrase_p58_C"/>
    <property type="match status" value="1"/>
</dbReference>
<dbReference type="GO" id="GO:0003676">
    <property type="term" value="F:nucleic acid binding"/>
    <property type="evidence" value="ECO:0007669"/>
    <property type="project" value="InterPro"/>
</dbReference>
<feature type="region of interest" description="Disordered" evidence="1">
    <location>
        <begin position="1"/>
        <end position="120"/>
    </location>
</feature>
<feature type="region of interest" description="Disordered" evidence="1">
    <location>
        <begin position="153"/>
        <end position="174"/>
    </location>
</feature>
<keyword evidence="4" id="KW-1185">Reference proteome</keyword>
<dbReference type="Proteomes" id="UP000838412">
    <property type="component" value="Chromosome 12"/>
</dbReference>
<dbReference type="InterPro" id="IPR012337">
    <property type="entry name" value="RNaseH-like_sf"/>
</dbReference>
<evidence type="ECO:0000313" key="3">
    <source>
        <dbReference type="EMBL" id="CAH1242478.1"/>
    </source>
</evidence>
<evidence type="ECO:0000259" key="2">
    <source>
        <dbReference type="Pfam" id="PF22938"/>
    </source>
</evidence>
<dbReference type="PANTHER" id="PTHR37984:SF5">
    <property type="entry name" value="PROTEIN NYNRIN-LIKE"/>
    <property type="match status" value="1"/>
</dbReference>
<feature type="compositionally biased region" description="Basic and acidic residues" evidence="1">
    <location>
        <begin position="454"/>
        <end position="464"/>
    </location>
</feature>
<feature type="region of interest" description="Disordered" evidence="1">
    <location>
        <begin position="358"/>
        <end position="544"/>
    </location>
</feature>
<feature type="compositionally biased region" description="Low complexity" evidence="1">
    <location>
        <begin position="498"/>
        <end position="510"/>
    </location>
</feature>
<feature type="domain" description="Integrase p58-like C-terminal" evidence="2">
    <location>
        <begin position="323"/>
        <end position="357"/>
    </location>
</feature>
<feature type="compositionally biased region" description="Low complexity" evidence="1">
    <location>
        <begin position="437"/>
        <end position="447"/>
    </location>
</feature>
<evidence type="ECO:0000313" key="4">
    <source>
        <dbReference type="Proteomes" id="UP000838412"/>
    </source>
</evidence>
<dbReference type="Gene3D" id="3.30.420.10">
    <property type="entry name" value="Ribonuclease H-like superfamily/Ribonuclease H"/>
    <property type="match status" value="1"/>
</dbReference>
<feature type="compositionally biased region" description="Basic residues" evidence="1">
    <location>
        <begin position="517"/>
        <end position="526"/>
    </location>
</feature>
<evidence type="ECO:0000256" key="1">
    <source>
        <dbReference type="SAM" id="MobiDB-lite"/>
    </source>
</evidence>
<feature type="compositionally biased region" description="Basic and acidic residues" evidence="1">
    <location>
        <begin position="38"/>
        <end position="66"/>
    </location>
</feature>
<organism evidence="3 4">
    <name type="scientific">Branchiostoma lanceolatum</name>
    <name type="common">Common lancelet</name>
    <name type="synonym">Amphioxus lanceolatum</name>
    <dbReference type="NCBI Taxonomy" id="7740"/>
    <lineage>
        <taxon>Eukaryota</taxon>
        <taxon>Metazoa</taxon>
        <taxon>Chordata</taxon>
        <taxon>Cephalochordata</taxon>
        <taxon>Leptocardii</taxon>
        <taxon>Amphioxiformes</taxon>
        <taxon>Branchiostomatidae</taxon>
        <taxon>Branchiostoma</taxon>
    </lineage>
</organism>
<dbReference type="InterPro" id="IPR050951">
    <property type="entry name" value="Retrovirus_Pol_polyprotein"/>
</dbReference>
<dbReference type="InterPro" id="IPR054465">
    <property type="entry name" value="Integrase_p58-like_C"/>
</dbReference>
<protein>
    <submittedName>
        <fullName evidence="3">Hypp6751 protein</fullName>
    </submittedName>
</protein>
<gene>
    <name evidence="3" type="primary">Hypp6751</name>
    <name evidence="3" type="ORF">BLAG_LOCUS5768</name>
</gene>
<sequence>MGQARSQLLGMGQTGQPRTRPRSQEANRPRSQVPNRPRSQEPNRPRSQEPNRPRSQELSPPRDRVPVEVAGVAAGNDSDNLPTPARSPDRPLTDPCLTADPPSTPAVIVPPRSSMAPDGDSQLEEDINASIAYATAALAGFKYGEVVDVDQPSTSAAGNYPPLSPSSSEEMTEVNGRESDGLVERFNRTMGNILRSRVAPHQRDWDEHLPEVKFAYNTSCHATTGFSPYFVPHGREARLPIHLMARIPTSVGEVHQRVGAMQTRLTLVFQQVQEHTQQQQRRQKELYDEKKYGKPYAVGDTVFLLNKQVGKGLVRKLTPRAIGPFAVVRRIGDLVYEVRNTRGRQQLKVVHFENLIPFSPTQADPDYNPRDDGRRRPARPNRDRAPALSLSESPVTSGEESSQGSCLASVSGSDQQSDDDGDSGRRTRPKVPVRRQPAYPDPDVSSASDDDEGPGERTRPKDAAYPDQDCSSDYLTCSDDPETSDQGKTTTRRAVDVPRSTPLRRSSSSPAVDALRPRPRRRRHLPTRLNDYVAYHSDSDTSTL</sequence>
<dbReference type="AlphaFoldDB" id="A0A8J9YVK9"/>
<reference evidence="3" key="1">
    <citation type="submission" date="2022-01" db="EMBL/GenBank/DDBJ databases">
        <authorList>
            <person name="Braso-Vives M."/>
        </authorList>
    </citation>
    <scope>NUCLEOTIDE SEQUENCE</scope>
</reference>
<feature type="compositionally biased region" description="Basic and acidic residues" evidence="1">
    <location>
        <begin position="367"/>
        <end position="385"/>
    </location>
</feature>